<gene>
    <name evidence="2" type="ORF">LCGC14_1638150</name>
</gene>
<name>A0A0F9KZZ5_9ZZZZ</name>
<dbReference type="Gene3D" id="3.30.1230.10">
    <property type="entry name" value="YlxR-like"/>
    <property type="match status" value="1"/>
</dbReference>
<dbReference type="NCBIfam" id="NF047356">
    <property type="entry name" value="RNA_bind_RnpM"/>
    <property type="match status" value="1"/>
</dbReference>
<dbReference type="AlphaFoldDB" id="A0A0F9KZZ5"/>
<dbReference type="PANTHER" id="PTHR34215">
    <property type="entry name" value="BLL0784 PROTEIN"/>
    <property type="match status" value="1"/>
</dbReference>
<protein>
    <recommendedName>
        <fullName evidence="1">YlxR domain-containing protein</fullName>
    </recommendedName>
</protein>
<evidence type="ECO:0000313" key="2">
    <source>
        <dbReference type="EMBL" id="KKM21170.1"/>
    </source>
</evidence>
<organism evidence="2">
    <name type="scientific">marine sediment metagenome</name>
    <dbReference type="NCBI Taxonomy" id="412755"/>
    <lineage>
        <taxon>unclassified sequences</taxon>
        <taxon>metagenomes</taxon>
        <taxon>ecological metagenomes</taxon>
    </lineage>
</organism>
<dbReference type="InterPro" id="IPR037465">
    <property type="entry name" value="YlxR"/>
</dbReference>
<accession>A0A0F9KZZ5</accession>
<proteinExistence type="predicted"/>
<dbReference type="SUPFAM" id="SSF64376">
    <property type="entry name" value="YlxR-like"/>
    <property type="match status" value="1"/>
</dbReference>
<dbReference type="PANTHER" id="PTHR34215:SF1">
    <property type="entry name" value="YLXR DOMAIN-CONTAINING PROTEIN"/>
    <property type="match status" value="1"/>
</dbReference>
<reference evidence="2" key="1">
    <citation type="journal article" date="2015" name="Nature">
        <title>Complex archaea that bridge the gap between prokaryotes and eukaryotes.</title>
        <authorList>
            <person name="Spang A."/>
            <person name="Saw J.H."/>
            <person name="Jorgensen S.L."/>
            <person name="Zaremba-Niedzwiedzka K."/>
            <person name="Martijn J."/>
            <person name="Lind A.E."/>
            <person name="van Eijk R."/>
            <person name="Schleper C."/>
            <person name="Guy L."/>
            <person name="Ettema T.J."/>
        </authorList>
    </citation>
    <scope>NUCLEOTIDE SEQUENCE</scope>
</reference>
<feature type="domain" description="YlxR" evidence="1">
    <location>
        <begin position="16"/>
        <end position="88"/>
    </location>
</feature>
<evidence type="ECO:0000259" key="1">
    <source>
        <dbReference type="Pfam" id="PF04296"/>
    </source>
</evidence>
<dbReference type="EMBL" id="LAZR01013608">
    <property type="protein sequence ID" value="KKM21170.1"/>
    <property type="molecule type" value="Genomic_DNA"/>
</dbReference>
<dbReference type="Pfam" id="PF04296">
    <property type="entry name" value="YlxR"/>
    <property type="match status" value="1"/>
</dbReference>
<dbReference type="CDD" id="cd00279">
    <property type="entry name" value="YlxR"/>
    <property type="match status" value="1"/>
</dbReference>
<comment type="caution">
    <text evidence="2">The sequence shown here is derived from an EMBL/GenBank/DDBJ whole genome shotgun (WGS) entry which is preliminary data.</text>
</comment>
<sequence length="101" mass="10944">MSAVKAQPRPRHVPQRTCVSCGSTTAKRELIRLVRAPSGVVEPDPTGKRPGRGAYLCGNPECWDRAVKKGRLENALRATLSSDVREALLQYGAERLGSEAS</sequence>
<dbReference type="InterPro" id="IPR035931">
    <property type="entry name" value="YlxR-like_sf"/>
</dbReference>
<dbReference type="InterPro" id="IPR007393">
    <property type="entry name" value="YlxR_dom"/>
</dbReference>